<evidence type="ECO:0000313" key="5">
    <source>
        <dbReference type="EMBL" id="KAK3238539.1"/>
    </source>
</evidence>
<evidence type="ECO:0000259" key="4">
    <source>
        <dbReference type="PROSITE" id="PS50067"/>
    </source>
</evidence>
<dbReference type="SMART" id="SM00129">
    <property type="entry name" value="KISc"/>
    <property type="match status" value="1"/>
</dbReference>
<evidence type="ECO:0000256" key="2">
    <source>
        <dbReference type="ARBA" id="ARBA00023175"/>
    </source>
</evidence>
<evidence type="ECO:0000256" key="3">
    <source>
        <dbReference type="PROSITE-ProRule" id="PRU00283"/>
    </source>
</evidence>
<evidence type="ECO:0000256" key="1">
    <source>
        <dbReference type="ARBA" id="ARBA00023054"/>
    </source>
</evidence>
<dbReference type="GO" id="GO:0003777">
    <property type="term" value="F:microtubule motor activity"/>
    <property type="evidence" value="ECO:0007669"/>
    <property type="project" value="InterPro"/>
</dbReference>
<dbReference type="PANTHER" id="PTHR47968">
    <property type="entry name" value="CENTROMERE PROTEIN E"/>
    <property type="match status" value="1"/>
</dbReference>
<keyword evidence="3" id="KW-0547">Nucleotide-binding</keyword>
<evidence type="ECO:0000313" key="6">
    <source>
        <dbReference type="Proteomes" id="UP001190700"/>
    </source>
</evidence>
<organism evidence="5 6">
    <name type="scientific">Cymbomonas tetramitiformis</name>
    <dbReference type="NCBI Taxonomy" id="36881"/>
    <lineage>
        <taxon>Eukaryota</taxon>
        <taxon>Viridiplantae</taxon>
        <taxon>Chlorophyta</taxon>
        <taxon>Pyramimonadophyceae</taxon>
        <taxon>Pyramimonadales</taxon>
        <taxon>Pyramimonadaceae</taxon>
        <taxon>Cymbomonas</taxon>
    </lineage>
</organism>
<dbReference type="InterPro" id="IPR027640">
    <property type="entry name" value="Kinesin-like_fam"/>
</dbReference>
<dbReference type="EMBL" id="LGRX02034180">
    <property type="protein sequence ID" value="KAK3238539.1"/>
    <property type="molecule type" value="Genomic_DNA"/>
</dbReference>
<dbReference type="Gene3D" id="3.40.850.10">
    <property type="entry name" value="Kinesin motor domain"/>
    <property type="match status" value="1"/>
</dbReference>
<accession>A0AAE0ESC0</accession>
<feature type="non-terminal residue" evidence="5">
    <location>
        <position position="242"/>
    </location>
</feature>
<dbReference type="InterPro" id="IPR036961">
    <property type="entry name" value="Kinesin_motor_dom_sf"/>
</dbReference>
<feature type="binding site" evidence="3">
    <location>
        <begin position="97"/>
        <end position="104"/>
    </location>
    <ligand>
        <name>ATP</name>
        <dbReference type="ChEBI" id="CHEBI:30616"/>
    </ligand>
</feature>
<gene>
    <name evidence="5" type="ORF">CYMTET_51455</name>
</gene>
<protein>
    <recommendedName>
        <fullName evidence="4">Kinesin motor domain-containing protein</fullName>
    </recommendedName>
</protein>
<name>A0AAE0ESC0_9CHLO</name>
<proteinExistence type="inferred from homology"/>
<sequence length="242" mass="26855">MSTQRSESDGESDAIKSCIRIRPLNDSELESGSRIAWEVKGDSISSIPNDIRDIVHEFSYDKLISSEETNEDVYVKTTREIVTAAVDGFNGTIFAYGQTSSGKTHTIRGSYETPGLLPLAVGELFDILEKTPNRQFLVRACYLEIYNEEIKDLLEPSALPLKLRETVDNNFEVVGVHEQVVVSSDEVFMLMEDGDGHRSVGSTKMNQRSSRSHSLFRITIESSEASTRHRPQCGGLSCGLSV</sequence>
<comment type="caution">
    <text evidence="5">The sequence shown here is derived from an EMBL/GenBank/DDBJ whole genome shotgun (WGS) entry which is preliminary data.</text>
</comment>
<dbReference type="Pfam" id="PF00225">
    <property type="entry name" value="Kinesin"/>
    <property type="match status" value="1"/>
</dbReference>
<dbReference type="GO" id="GO:0005524">
    <property type="term" value="F:ATP binding"/>
    <property type="evidence" value="ECO:0007669"/>
    <property type="project" value="UniProtKB-UniRule"/>
</dbReference>
<dbReference type="SUPFAM" id="SSF52540">
    <property type="entry name" value="P-loop containing nucleoside triphosphate hydrolases"/>
    <property type="match status" value="1"/>
</dbReference>
<keyword evidence="6" id="KW-1185">Reference proteome</keyword>
<keyword evidence="3" id="KW-0067">ATP-binding</keyword>
<dbReference type="AlphaFoldDB" id="A0AAE0ESC0"/>
<dbReference type="GO" id="GO:0008017">
    <property type="term" value="F:microtubule binding"/>
    <property type="evidence" value="ECO:0007669"/>
    <property type="project" value="InterPro"/>
</dbReference>
<dbReference type="PROSITE" id="PS50067">
    <property type="entry name" value="KINESIN_MOTOR_2"/>
    <property type="match status" value="1"/>
</dbReference>
<keyword evidence="2 3" id="KW-0505">Motor protein</keyword>
<feature type="domain" description="Kinesin motor" evidence="4">
    <location>
        <begin position="14"/>
        <end position="242"/>
    </location>
</feature>
<dbReference type="Proteomes" id="UP001190700">
    <property type="component" value="Unassembled WGS sequence"/>
</dbReference>
<keyword evidence="1" id="KW-0175">Coiled coil</keyword>
<dbReference type="InterPro" id="IPR001752">
    <property type="entry name" value="Kinesin_motor_dom"/>
</dbReference>
<dbReference type="PRINTS" id="PR00380">
    <property type="entry name" value="KINESINHEAVY"/>
</dbReference>
<dbReference type="InterPro" id="IPR027417">
    <property type="entry name" value="P-loop_NTPase"/>
</dbReference>
<comment type="similarity">
    <text evidence="3">Belongs to the TRAFAC class myosin-kinesin ATPase superfamily. Kinesin family.</text>
</comment>
<reference evidence="5 6" key="1">
    <citation type="journal article" date="2015" name="Genome Biol. Evol.">
        <title>Comparative Genomics of a Bacterivorous Green Alga Reveals Evolutionary Causalities and Consequences of Phago-Mixotrophic Mode of Nutrition.</title>
        <authorList>
            <person name="Burns J.A."/>
            <person name="Paasch A."/>
            <person name="Narechania A."/>
            <person name="Kim E."/>
        </authorList>
    </citation>
    <scope>NUCLEOTIDE SEQUENCE [LARGE SCALE GENOMIC DNA]</scope>
    <source>
        <strain evidence="5 6">PLY_AMNH</strain>
    </source>
</reference>
<dbReference type="GO" id="GO:0007018">
    <property type="term" value="P:microtubule-based movement"/>
    <property type="evidence" value="ECO:0007669"/>
    <property type="project" value="InterPro"/>
</dbReference>
<dbReference type="PANTHER" id="PTHR47968:SF75">
    <property type="entry name" value="CENTROMERE-ASSOCIATED PROTEIN E"/>
    <property type="match status" value="1"/>
</dbReference>